<evidence type="ECO:0008006" key="3">
    <source>
        <dbReference type="Google" id="ProtNLM"/>
    </source>
</evidence>
<comment type="caution">
    <text evidence="1">The sequence shown here is derived from an EMBL/GenBank/DDBJ whole genome shotgun (WGS) entry which is preliminary data.</text>
</comment>
<protein>
    <recommendedName>
        <fullName evidence="3">Nuclease</fullName>
    </recommendedName>
</protein>
<reference evidence="1 2" key="1">
    <citation type="submission" date="2014-03" db="EMBL/GenBank/DDBJ databases">
        <title>Genome of Haematobacter massiliensis CCUG 47968.</title>
        <authorList>
            <person name="Wang D."/>
            <person name="Wang G."/>
        </authorList>
    </citation>
    <scope>NUCLEOTIDE SEQUENCE [LARGE SCALE GENOMIC DNA]</scope>
    <source>
        <strain evidence="1 2">CCUG 47968</strain>
    </source>
</reference>
<organism evidence="1 2">
    <name type="scientific">Haematobacter massiliensis</name>
    <dbReference type="NCBI Taxonomy" id="195105"/>
    <lineage>
        <taxon>Bacteria</taxon>
        <taxon>Pseudomonadati</taxon>
        <taxon>Pseudomonadota</taxon>
        <taxon>Alphaproteobacteria</taxon>
        <taxon>Rhodobacterales</taxon>
        <taxon>Paracoccaceae</taxon>
        <taxon>Haematobacter</taxon>
    </lineage>
</organism>
<dbReference type="EMBL" id="JGYG01000030">
    <property type="protein sequence ID" value="KFI25117.1"/>
    <property type="molecule type" value="Genomic_DNA"/>
</dbReference>
<dbReference type="STRING" id="195105.CN97_11370"/>
<dbReference type="eggNOG" id="COG1525">
    <property type="taxonomic scope" value="Bacteria"/>
</dbReference>
<accession>A0A086XSW7</accession>
<name>A0A086XSW7_9RHOB</name>
<evidence type="ECO:0000313" key="1">
    <source>
        <dbReference type="EMBL" id="KFI25117.1"/>
    </source>
</evidence>
<dbReference type="SUPFAM" id="SSF50199">
    <property type="entry name" value="Staphylococcal nuclease"/>
    <property type="match status" value="1"/>
</dbReference>
<proteinExistence type="predicted"/>
<dbReference type="AlphaFoldDB" id="A0A086XSW7"/>
<sequence>MSVMGGALLLGFMAVERFPAHLGALPELTARRVIEGPVSHICDGDTIEVAGTPVRFGSLDCAERGTVRGDAATRCTSYDRSIGLCTLLDGRDVAAQMIRKGL</sequence>
<gene>
    <name evidence="1" type="ORF">CN97_11370</name>
</gene>
<dbReference type="Proteomes" id="UP000028826">
    <property type="component" value="Unassembled WGS sequence"/>
</dbReference>
<dbReference type="InterPro" id="IPR035437">
    <property type="entry name" value="SNase_OB-fold_sf"/>
</dbReference>
<evidence type="ECO:0000313" key="2">
    <source>
        <dbReference type="Proteomes" id="UP000028826"/>
    </source>
</evidence>
<keyword evidence="2" id="KW-1185">Reference proteome</keyword>